<dbReference type="OrthoDB" id="270639at2759"/>
<dbReference type="RefSeq" id="XP_018187473.1">
    <property type="nucleotide sequence ID" value="XM_018332904.1"/>
</dbReference>
<feature type="region of interest" description="Disordered" evidence="1">
    <location>
        <begin position="153"/>
        <end position="198"/>
    </location>
</feature>
<dbReference type="GO" id="GO:0004045">
    <property type="term" value="F:peptidyl-tRNA hydrolase activity"/>
    <property type="evidence" value="ECO:0007669"/>
    <property type="project" value="TreeGrafter"/>
</dbReference>
<evidence type="ECO:0000259" key="2">
    <source>
        <dbReference type="Pfam" id="PF00472"/>
    </source>
</evidence>
<accession>A0A165G9S8</accession>
<evidence type="ECO:0000256" key="1">
    <source>
        <dbReference type="SAM" id="MobiDB-lite"/>
    </source>
</evidence>
<feature type="domain" description="Prokaryotic-type class I peptide chain release factors" evidence="2">
    <location>
        <begin position="60"/>
        <end position="188"/>
    </location>
</feature>
<dbReference type="PANTHER" id="PTHR11075:SF54">
    <property type="entry name" value="LARGE RIBOSOMAL SUBUNIT PROTEIN ML62"/>
    <property type="match status" value="1"/>
</dbReference>
<protein>
    <submittedName>
        <fullName evidence="3">Peptidyl-tRNA hydrolase domain-containing protein</fullName>
    </submittedName>
</protein>
<dbReference type="PANTHER" id="PTHR11075">
    <property type="entry name" value="PEPTIDE CHAIN RELEASE FACTOR"/>
    <property type="match status" value="1"/>
</dbReference>
<evidence type="ECO:0000313" key="4">
    <source>
        <dbReference type="Proteomes" id="UP000076632"/>
    </source>
</evidence>
<dbReference type="FunCoup" id="A0A165G9S8">
    <property type="interactions" value="237"/>
</dbReference>
<dbReference type="Pfam" id="PF00472">
    <property type="entry name" value="RF-1"/>
    <property type="match status" value="1"/>
</dbReference>
<sequence length="198" mass="22051">MMLRHLAGARSLLPKIHRNSFVGSLTCRRLASNTNRSGSLDEAELAAARRWIANCTPDSIPKNLGQVSFSRSSGPGGQNVNKVNSKATLRLSLDALYNWVPRPLRASIKDSRYYAPNSNSLIIQADDTRSQAKNANQCFGRLHELILQAARNTIPGETSDEQRERVKGLKQAEKEAKMRMKKGRSDKKSARRNKGSDY</sequence>
<feature type="compositionally biased region" description="Basic and acidic residues" evidence="1">
    <location>
        <begin position="160"/>
        <end position="178"/>
    </location>
</feature>
<reference evidence="3 4" key="1">
    <citation type="journal article" date="2016" name="Fungal Biol.">
        <title>The genome of Xylona heveae provides a window into fungal endophytism.</title>
        <authorList>
            <person name="Gazis R."/>
            <person name="Kuo A."/>
            <person name="Riley R."/>
            <person name="LaButti K."/>
            <person name="Lipzen A."/>
            <person name="Lin J."/>
            <person name="Amirebrahimi M."/>
            <person name="Hesse C.N."/>
            <person name="Spatafora J.W."/>
            <person name="Henrissat B."/>
            <person name="Hainaut M."/>
            <person name="Grigoriev I.V."/>
            <person name="Hibbett D.S."/>
        </authorList>
    </citation>
    <scope>NUCLEOTIDE SEQUENCE [LARGE SCALE GENOMIC DNA]</scope>
    <source>
        <strain evidence="3 4">TC161</strain>
    </source>
</reference>
<keyword evidence="3" id="KW-0378">Hydrolase</keyword>
<dbReference type="SUPFAM" id="SSF110916">
    <property type="entry name" value="Peptidyl-tRNA hydrolase domain-like"/>
    <property type="match status" value="1"/>
</dbReference>
<dbReference type="STRING" id="1328760.A0A165G9S8"/>
<dbReference type="InterPro" id="IPR000352">
    <property type="entry name" value="Pep_chain_release_fac_I"/>
</dbReference>
<evidence type="ECO:0000313" key="3">
    <source>
        <dbReference type="EMBL" id="KZF21918.1"/>
    </source>
</evidence>
<dbReference type="InParanoid" id="A0A165G9S8"/>
<name>A0A165G9S8_XYLHT</name>
<keyword evidence="4" id="KW-1185">Reference proteome</keyword>
<dbReference type="InterPro" id="IPR052104">
    <property type="entry name" value="Mito_Release_Factor_mL62"/>
</dbReference>
<proteinExistence type="predicted"/>
<dbReference type="OMA" id="GGQNVNC"/>
<dbReference type="EMBL" id="KV407460">
    <property type="protein sequence ID" value="KZF21918.1"/>
    <property type="molecule type" value="Genomic_DNA"/>
</dbReference>
<feature type="compositionally biased region" description="Basic residues" evidence="1">
    <location>
        <begin position="179"/>
        <end position="198"/>
    </location>
</feature>
<dbReference type="Proteomes" id="UP000076632">
    <property type="component" value="Unassembled WGS sequence"/>
</dbReference>
<gene>
    <name evidence="3" type="ORF">L228DRAFT_248684</name>
</gene>
<dbReference type="GO" id="GO:0005762">
    <property type="term" value="C:mitochondrial large ribosomal subunit"/>
    <property type="evidence" value="ECO:0007669"/>
    <property type="project" value="TreeGrafter"/>
</dbReference>
<dbReference type="GO" id="GO:0016150">
    <property type="term" value="F:translation release factor activity, codon nonspecific"/>
    <property type="evidence" value="ECO:0007669"/>
    <property type="project" value="TreeGrafter"/>
</dbReference>
<dbReference type="GO" id="GO:0070126">
    <property type="term" value="P:mitochondrial translational termination"/>
    <property type="evidence" value="ECO:0007669"/>
    <property type="project" value="TreeGrafter"/>
</dbReference>
<dbReference type="Gene3D" id="3.30.160.20">
    <property type="match status" value="1"/>
</dbReference>
<dbReference type="GeneID" id="28898041"/>
<organism evidence="3 4">
    <name type="scientific">Xylona heveae (strain CBS 132557 / TC161)</name>
    <dbReference type="NCBI Taxonomy" id="1328760"/>
    <lineage>
        <taxon>Eukaryota</taxon>
        <taxon>Fungi</taxon>
        <taxon>Dikarya</taxon>
        <taxon>Ascomycota</taxon>
        <taxon>Pezizomycotina</taxon>
        <taxon>Xylonomycetes</taxon>
        <taxon>Xylonales</taxon>
        <taxon>Xylonaceae</taxon>
        <taxon>Xylona</taxon>
    </lineage>
</organism>
<dbReference type="AlphaFoldDB" id="A0A165G9S8"/>